<evidence type="ECO:0000256" key="6">
    <source>
        <dbReference type="ARBA" id="ARBA00022490"/>
    </source>
</evidence>
<dbReference type="PROSITE" id="PS00108">
    <property type="entry name" value="PROTEIN_KINASE_ST"/>
    <property type="match status" value="1"/>
</dbReference>
<evidence type="ECO:0000256" key="12">
    <source>
        <dbReference type="ARBA" id="ARBA00022777"/>
    </source>
</evidence>
<comment type="catalytic activity">
    <reaction evidence="19">
        <text>L-threonyl-[protein] + ATP = O-phospho-L-threonyl-[protein] + ADP + H(+)</text>
        <dbReference type="Rhea" id="RHEA:46608"/>
        <dbReference type="Rhea" id="RHEA-COMP:11060"/>
        <dbReference type="Rhea" id="RHEA-COMP:11605"/>
        <dbReference type="ChEBI" id="CHEBI:15378"/>
        <dbReference type="ChEBI" id="CHEBI:30013"/>
        <dbReference type="ChEBI" id="CHEBI:30616"/>
        <dbReference type="ChEBI" id="CHEBI:61977"/>
        <dbReference type="ChEBI" id="CHEBI:456216"/>
        <dbReference type="EC" id="2.7.11.1"/>
    </reaction>
</comment>
<dbReference type="InterPro" id="IPR017441">
    <property type="entry name" value="Protein_kinase_ATP_BS"/>
</dbReference>
<evidence type="ECO:0000256" key="7">
    <source>
        <dbReference type="ARBA" id="ARBA00022527"/>
    </source>
</evidence>
<dbReference type="PROSITE" id="PS00107">
    <property type="entry name" value="PROTEIN_KINASE_ATP"/>
    <property type="match status" value="1"/>
</dbReference>
<evidence type="ECO:0000259" key="25">
    <source>
        <dbReference type="PROSITE" id="PS50011"/>
    </source>
</evidence>
<keyword evidence="16" id="KW-0539">Nucleus</keyword>
<dbReference type="GO" id="GO:0005856">
    <property type="term" value="C:cytoskeleton"/>
    <property type="evidence" value="ECO:0007669"/>
    <property type="project" value="UniProtKB-SubCell"/>
</dbReference>
<dbReference type="PROSITE" id="PS50011">
    <property type="entry name" value="PROTEIN_KINASE_DOM"/>
    <property type="match status" value="1"/>
</dbReference>
<keyword evidence="9" id="KW-0808">Transferase</keyword>
<evidence type="ECO:0000256" key="15">
    <source>
        <dbReference type="ARBA" id="ARBA00023212"/>
    </source>
</evidence>
<dbReference type="InterPro" id="IPR050117">
    <property type="entry name" value="MAPK"/>
</dbReference>
<dbReference type="SMART" id="SM00220">
    <property type="entry name" value="S_TKc"/>
    <property type="match status" value="1"/>
</dbReference>
<evidence type="ECO:0000256" key="8">
    <source>
        <dbReference type="ARBA" id="ARBA00022553"/>
    </source>
</evidence>
<reference evidence="26 27" key="1">
    <citation type="journal article" date="2020" name="Nat. Food">
        <title>A phased Vanilla planifolia genome enables genetic improvement of flavour and production.</title>
        <authorList>
            <person name="Hasing T."/>
            <person name="Tang H."/>
            <person name="Brym M."/>
            <person name="Khazi F."/>
            <person name="Huang T."/>
            <person name="Chambers A.H."/>
        </authorList>
    </citation>
    <scope>NUCLEOTIDE SEQUENCE [LARGE SCALE GENOMIC DNA]</scope>
    <source>
        <tissue evidence="26">Leaf</tissue>
    </source>
</reference>
<keyword evidence="7 23" id="KW-0723">Serine/threonine-protein kinase</keyword>
<dbReference type="EMBL" id="JADCNL010000004">
    <property type="protein sequence ID" value="KAG0484277.1"/>
    <property type="molecule type" value="Genomic_DNA"/>
</dbReference>
<feature type="region of interest" description="Disordered" evidence="24">
    <location>
        <begin position="420"/>
        <end position="439"/>
    </location>
</feature>
<evidence type="ECO:0000256" key="20">
    <source>
        <dbReference type="ARBA" id="ARBA00048367"/>
    </source>
</evidence>
<organism evidence="26 27">
    <name type="scientific">Vanilla planifolia</name>
    <name type="common">Vanilla</name>
    <dbReference type="NCBI Taxonomy" id="51239"/>
    <lineage>
        <taxon>Eukaryota</taxon>
        <taxon>Viridiplantae</taxon>
        <taxon>Streptophyta</taxon>
        <taxon>Embryophyta</taxon>
        <taxon>Tracheophyta</taxon>
        <taxon>Spermatophyta</taxon>
        <taxon>Magnoliopsida</taxon>
        <taxon>Liliopsida</taxon>
        <taxon>Asparagales</taxon>
        <taxon>Orchidaceae</taxon>
        <taxon>Vanilloideae</taxon>
        <taxon>Vanilleae</taxon>
        <taxon>Vanilla</taxon>
    </lineage>
</organism>
<evidence type="ECO:0000313" key="26">
    <source>
        <dbReference type="EMBL" id="KAG0484277.1"/>
    </source>
</evidence>
<feature type="compositionally biased region" description="Basic and acidic residues" evidence="24">
    <location>
        <begin position="346"/>
        <end position="363"/>
    </location>
</feature>
<keyword evidence="6" id="KW-0963">Cytoplasm</keyword>
<protein>
    <recommendedName>
        <fullName evidence="25">Protein kinase domain-containing protein</fullName>
    </recommendedName>
</protein>
<keyword evidence="10" id="KW-0479">Metal-binding</keyword>
<comment type="catalytic activity">
    <reaction evidence="18">
        <text>L-threonyl-[protein] + ATP = O-phospho-L-threonyl-[protein] + ADP + H(+)</text>
        <dbReference type="Rhea" id="RHEA:46608"/>
        <dbReference type="Rhea" id="RHEA-COMP:11060"/>
        <dbReference type="Rhea" id="RHEA-COMP:11605"/>
        <dbReference type="ChEBI" id="CHEBI:15378"/>
        <dbReference type="ChEBI" id="CHEBI:30013"/>
        <dbReference type="ChEBI" id="CHEBI:30616"/>
        <dbReference type="ChEBI" id="CHEBI:61977"/>
        <dbReference type="ChEBI" id="CHEBI:456216"/>
        <dbReference type="EC" id="2.7.11.22"/>
    </reaction>
</comment>
<dbReference type="OrthoDB" id="431378at2759"/>
<comment type="caution">
    <text evidence="26">The sequence shown here is derived from an EMBL/GenBank/DDBJ whole genome shotgun (WGS) entry which is preliminary data.</text>
</comment>
<evidence type="ECO:0000256" key="22">
    <source>
        <dbReference type="PROSITE-ProRule" id="PRU10141"/>
    </source>
</evidence>
<evidence type="ECO:0000256" key="10">
    <source>
        <dbReference type="ARBA" id="ARBA00022723"/>
    </source>
</evidence>
<evidence type="ECO:0000256" key="3">
    <source>
        <dbReference type="ARBA" id="ARBA00004138"/>
    </source>
</evidence>
<evidence type="ECO:0000256" key="11">
    <source>
        <dbReference type="ARBA" id="ARBA00022741"/>
    </source>
</evidence>
<keyword evidence="13 22" id="KW-0067">ATP-binding</keyword>
<name>A0A835RDI4_VANPL</name>
<evidence type="ECO:0000256" key="9">
    <source>
        <dbReference type="ARBA" id="ARBA00022679"/>
    </source>
</evidence>
<feature type="binding site" evidence="22">
    <location>
        <position position="34"/>
    </location>
    <ligand>
        <name>ATP</name>
        <dbReference type="ChEBI" id="CHEBI:30616"/>
    </ligand>
</feature>
<comment type="catalytic activity">
    <reaction evidence="20">
        <text>L-seryl-[protein] + ATP = O-phospho-L-seryl-[protein] + ADP + H(+)</text>
        <dbReference type="Rhea" id="RHEA:17989"/>
        <dbReference type="Rhea" id="RHEA-COMP:9863"/>
        <dbReference type="Rhea" id="RHEA-COMP:11604"/>
        <dbReference type="ChEBI" id="CHEBI:15378"/>
        <dbReference type="ChEBI" id="CHEBI:29999"/>
        <dbReference type="ChEBI" id="CHEBI:30616"/>
        <dbReference type="ChEBI" id="CHEBI:83421"/>
        <dbReference type="ChEBI" id="CHEBI:456216"/>
        <dbReference type="EC" id="2.7.11.22"/>
    </reaction>
</comment>
<evidence type="ECO:0000256" key="16">
    <source>
        <dbReference type="ARBA" id="ARBA00023242"/>
    </source>
</evidence>
<evidence type="ECO:0000256" key="13">
    <source>
        <dbReference type="ARBA" id="ARBA00022840"/>
    </source>
</evidence>
<keyword evidence="8" id="KW-0597">Phosphoprotein</keyword>
<dbReference type="Proteomes" id="UP000636800">
    <property type="component" value="Unassembled WGS sequence"/>
</dbReference>
<evidence type="ECO:0000256" key="4">
    <source>
        <dbReference type="ARBA" id="ARBA00004245"/>
    </source>
</evidence>
<dbReference type="Gene3D" id="1.10.510.10">
    <property type="entry name" value="Transferase(Phosphotransferase) domain 1"/>
    <property type="match status" value="1"/>
</dbReference>
<dbReference type="InterPro" id="IPR000719">
    <property type="entry name" value="Prot_kinase_dom"/>
</dbReference>
<evidence type="ECO:0000256" key="24">
    <source>
        <dbReference type="SAM" id="MobiDB-lite"/>
    </source>
</evidence>
<gene>
    <name evidence="26" type="ORF">HPP92_008356</name>
</gene>
<feature type="domain" description="Protein kinase" evidence="25">
    <location>
        <begin position="4"/>
        <end position="283"/>
    </location>
</feature>
<dbReference type="AlphaFoldDB" id="A0A835RDI4"/>
<evidence type="ECO:0000256" key="19">
    <source>
        <dbReference type="ARBA" id="ARBA00047899"/>
    </source>
</evidence>
<comment type="subcellular location">
    <subcellularLocation>
        <location evidence="3">Cell projection</location>
        <location evidence="3">Cilium</location>
    </subcellularLocation>
    <subcellularLocation>
        <location evidence="4">Cytoplasm</location>
        <location evidence="4">Cytoskeleton</location>
    </subcellularLocation>
    <subcellularLocation>
        <location evidence="2">Nucleus</location>
    </subcellularLocation>
</comment>
<feature type="region of interest" description="Disordered" evidence="24">
    <location>
        <begin position="346"/>
        <end position="391"/>
    </location>
</feature>
<keyword evidence="15" id="KW-0206">Cytoskeleton</keyword>
<keyword evidence="14" id="KW-0460">Magnesium</keyword>
<evidence type="ECO:0000256" key="5">
    <source>
        <dbReference type="ARBA" id="ARBA00006485"/>
    </source>
</evidence>
<comment type="cofactor">
    <cofactor evidence="1">
        <name>Mg(2+)</name>
        <dbReference type="ChEBI" id="CHEBI:18420"/>
    </cofactor>
</comment>
<evidence type="ECO:0000256" key="21">
    <source>
        <dbReference type="ARBA" id="ARBA00048679"/>
    </source>
</evidence>
<dbReference type="PANTHER" id="PTHR24055">
    <property type="entry name" value="MITOGEN-ACTIVATED PROTEIN KINASE"/>
    <property type="match status" value="1"/>
</dbReference>
<evidence type="ECO:0000256" key="14">
    <source>
        <dbReference type="ARBA" id="ARBA00022842"/>
    </source>
</evidence>
<dbReference type="InterPro" id="IPR011009">
    <property type="entry name" value="Kinase-like_dom_sf"/>
</dbReference>
<dbReference type="GO" id="GO:0004693">
    <property type="term" value="F:cyclin-dependent protein serine/threonine kinase activity"/>
    <property type="evidence" value="ECO:0007669"/>
    <property type="project" value="UniProtKB-EC"/>
</dbReference>
<dbReference type="GO" id="GO:0005524">
    <property type="term" value="F:ATP binding"/>
    <property type="evidence" value="ECO:0007669"/>
    <property type="project" value="UniProtKB-UniRule"/>
</dbReference>
<sequence length="465" mass="53350">MERYRVIKEVGAGTYGNVWQAVNKENGELVAIKKMKKKFYSWEECINLREVQCLRKLKHPNIVKLMEVIKEQDVLCFVFEYMECSLYEFTKGRDVPFTEYEIRKLCFQAFQALAYVHQQGYFHRDLKPENLLISKDVIKVADFGLVRDFTSKPPFTEYVSTRWYRAPEVLLHSPIYGPPIDMWDMGAIMAELFNHQPLFPGVTEADEIDKICSVIGSPCQNSWADGLCLANKMKFYFPHYPRIHLSRLIPSASDHALSLISWLCSWDPNRRPTAVQALQHPFFQPCYYIPPSLRMRATGIYKAPPTNEMKEAFKHRSSCIYCEGHLANGKPANNFSSTTGYNCSRKDDTHKKLDMHRSQDRSMGESFEQNKPLRPWHRPLATKESGHLGDSNANWNLYKKLPVVSSDRVAELAKRLENLTCDSSSQPTRPPPPSSKVGTWNSRGAYGSLSYKIPPTGGFARKILG</sequence>
<dbReference type="GO" id="GO:0005634">
    <property type="term" value="C:nucleus"/>
    <property type="evidence" value="ECO:0007669"/>
    <property type="project" value="UniProtKB-SubCell"/>
</dbReference>
<dbReference type="InterPro" id="IPR008271">
    <property type="entry name" value="Ser/Thr_kinase_AS"/>
</dbReference>
<comment type="catalytic activity">
    <reaction evidence="21">
        <text>L-seryl-[protein] + ATP = O-phospho-L-seryl-[protein] + ADP + H(+)</text>
        <dbReference type="Rhea" id="RHEA:17989"/>
        <dbReference type="Rhea" id="RHEA-COMP:9863"/>
        <dbReference type="Rhea" id="RHEA-COMP:11604"/>
        <dbReference type="ChEBI" id="CHEBI:15378"/>
        <dbReference type="ChEBI" id="CHEBI:29999"/>
        <dbReference type="ChEBI" id="CHEBI:30616"/>
        <dbReference type="ChEBI" id="CHEBI:83421"/>
        <dbReference type="ChEBI" id="CHEBI:456216"/>
        <dbReference type="EC" id="2.7.11.1"/>
    </reaction>
</comment>
<dbReference type="FunFam" id="1.10.510.10:FF:000104">
    <property type="entry name" value="serine/threonine-protein kinase MAK isoform X1"/>
    <property type="match status" value="1"/>
</dbReference>
<dbReference type="Pfam" id="PF00069">
    <property type="entry name" value="Pkinase"/>
    <property type="match status" value="1"/>
</dbReference>
<evidence type="ECO:0000256" key="17">
    <source>
        <dbReference type="ARBA" id="ARBA00023273"/>
    </source>
</evidence>
<evidence type="ECO:0000256" key="2">
    <source>
        <dbReference type="ARBA" id="ARBA00004123"/>
    </source>
</evidence>
<evidence type="ECO:0000313" key="27">
    <source>
        <dbReference type="Proteomes" id="UP000636800"/>
    </source>
</evidence>
<accession>A0A835RDI4</accession>
<dbReference type="FunFam" id="3.30.200.20:FF:000071">
    <property type="entry name" value="serine/threonine-protein kinase MAK isoform X1"/>
    <property type="match status" value="1"/>
</dbReference>
<evidence type="ECO:0000256" key="18">
    <source>
        <dbReference type="ARBA" id="ARBA00047811"/>
    </source>
</evidence>
<evidence type="ECO:0000256" key="1">
    <source>
        <dbReference type="ARBA" id="ARBA00001946"/>
    </source>
</evidence>
<evidence type="ECO:0000256" key="23">
    <source>
        <dbReference type="RuleBase" id="RU000304"/>
    </source>
</evidence>
<comment type="similarity">
    <text evidence="5">Belongs to the protein kinase superfamily. CMGC Ser/Thr protein kinase family. CDC2/CDKX subfamily.</text>
</comment>
<dbReference type="SUPFAM" id="SSF56112">
    <property type="entry name" value="Protein kinase-like (PK-like)"/>
    <property type="match status" value="1"/>
</dbReference>
<keyword evidence="17" id="KW-0966">Cell projection</keyword>
<keyword evidence="27" id="KW-1185">Reference proteome</keyword>
<keyword evidence="12" id="KW-0418">Kinase</keyword>
<dbReference type="CDD" id="cd07830">
    <property type="entry name" value="STKc_MAK_like"/>
    <property type="match status" value="1"/>
</dbReference>
<proteinExistence type="inferred from homology"/>
<dbReference type="Gene3D" id="3.30.200.20">
    <property type="entry name" value="Phosphorylase Kinase, domain 1"/>
    <property type="match status" value="1"/>
</dbReference>
<dbReference type="GO" id="GO:0046872">
    <property type="term" value="F:metal ion binding"/>
    <property type="evidence" value="ECO:0007669"/>
    <property type="project" value="UniProtKB-KW"/>
</dbReference>
<keyword evidence="11 22" id="KW-0547">Nucleotide-binding</keyword>